<name>A0AAV4XL45_CAEEX</name>
<dbReference type="EMBL" id="BPLR01000518">
    <property type="protein sequence ID" value="GIY95409.1"/>
    <property type="molecule type" value="Genomic_DNA"/>
</dbReference>
<protein>
    <submittedName>
        <fullName evidence="1">Uncharacterized protein</fullName>
    </submittedName>
</protein>
<reference evidence="1 2" key="1">
    <citation type="submission" date="2021-06" db="EMBL/GenBank/DDBJ databases">
        <title>Caerostris extrusa draft genome.</title>
        <authorList>
            <person name="Kono N."/>
            <person name="Arakawa K."/>
        </authorList>
    </citation>
    <scope>NUCLEOTIDE SEQUENCE [LARGE SCALE GENOMIC DNA]</scope>
</reference>
<sequence>MVILLCYLSCWYLELRLMQGPLSGLPKGSKLTIIVCCNYISAVHINQRVSNVSCLTGLESLIGIVFYIIPGIAWDAKFHLIARPLLGLIIICQV</sequence>
<organism evidence="1 2">
    <name type="scientific">Caerostris extrusa</name>
    <name type="common">Bark spider</name>
    <name type="synonym">Caerostris bankana</name>
    <dbReference type="NCBI Taxonomy" id="172846"/>
    <lineage>
        <taxon>Eukaryota</taxon>
        <taxon>Metazoa</taxon>
        <taxon>Ecdysozoa</taxon>
        <taxon>Arthropoda</taxon>
        <taxon>Chelicerata</taxon>
        <taxon>Arachnida</taxon>
        <taxon>Araneae</taxon>
        <taxon>Araneomorphae</taxon>
        <taxon>Entelegynae</taxon>
        <taxon>Araneoidea</taxon>
        <taxon>Araneidae</taxon>
        <taxon>Caerostris</taxon>
    </lineage>
</organism>
<evidence type="ECO:0000313" key="2">
    <source>
        <dbReference type="Proteomes" id="UP001054945"/>
    </source>
</evidence>
<comment type="caution">
    <text evidence="1">The sequence shown here is derived from an EMBL/GenBank/DDBJ whole genome shotgun (WGS) entry which is preliminary data.</text>
</comment>
<accession>A0AAV4XL45</accession>
<dbReference type="AlphaFoldDB" id="A0AAV4XL45"/>
<keyword evidence="2" id="KW-1185">Reference proteome</keyword>
<dbReference type="Proteomes" id="UP001054945">
    <property type="component" value="Unassembled WGS sequence"/>
</dbReference>
<gene>
    <name evidence="1" type="ORF">CEXT_683311</name>
</gene>
<proteinExistence type="predicted"/>
<evidence type="ECO:0000313" key="1">
    <source>
        <dbReference type="EMBL" id="GIY95409.1"/>
    </source>
</evidence>